<feature type="transmembrane region" description="Helical" evidence="5">
    <location>
        <begin position="144"/>
        <end position="166"/>
    </location>
</feature>
<name>A0A7V8V4Y8_9BACT</name>
<dbReference type="InterPro" id="IPR022764">
    <property type="entry name" value="Peptidase_S54_rhomboid_dom"/>
</dbReference>
<accession>A0A7V8V4Y8</accession>
<dbReference type="RefSeq" id="WP_207396396.1">
    <property type="nucleotide sequence ID" value="NZ_JABRWO010000005.1"/>
</dbReference>
<reference evidence="7 8" key="1">
    <citation type="submission" date="2020-05" db="EMBL/GenBank/DDBJ databases">
        <title>Bremerella alba sp. nov., a novel planctomycete isolated from the surface of the macroalga Fucus spiralis.</title>
        <authorList>
            <person name="Godinho O."/>
            <person name="Botelho R."/>
            <person name="Albuquerque L."/>
            <person name="Wiegand S."/>
            <person name="Da Costa M.S."/>
            <person name="Lobo-Da-Cunha A."/>
            <person name="Jogler C."/>
            <person name="Lage O.M."/>
        </authorList>
    </citation>
    <scope>NUCLEOTIDE SEQUENCE [LARGE SCALE GENOMIC DNA]</scope>
    <source>
        <strain evidence="7 8">FF15</strain>
    </source>
</reference>
<feature type="transmembrane region" description="Helical" evidence="5">
    <location>
        <begin position="216"/>
        <end position="239"/>
    </location>
</feature>
<protein>
    <recommendedName>
        <fullName evidence="6">Peptidase S54 rhomboid domain-containing protein</fullName>
    </recommendedName>
</protein>
<keyword evidence="3 5" id="KW-1133">Transmembrane helix</keyword>
<comment type="subcellular location">
    <subcellularLocation>
        <location evidence="1">Membrane</location>
        <topology evidence="1">Multi-pass membrane protein</topology>
    </subcellularLocation>
</comment>
<organism evidence="7 8">
    <name type="scientific">Bremerella alba</name>
    <dbReference type="NCBI Taxonomy" id="980252"/>
    <lineage>
        <taxon>Bacteria</taxon>
        <taxon>Pseudomonadati</taxon>
        <taxon>Planctomycetota</taxon>
        <taxon>Planctomycetia</taxon>
        <taxon>Pirellulales</taxon>
        <taxon>Pirellulaceae</taxon>
        <taxon>Bremerella</taxon>
    </lineage>
</organism>
<evidence type="ECO:0000259" key="6">
    <source>
        <dbReference type="Pfam" id="PF01694"/>
    </source>
</evidence>
<comment type="caution">
    <text evidence="7">The sequence shown here is derived from an EMBL/GenBank/DDBJ whole genome shotgun (WGS) entry which is preliminary data.</text>
</comment>
<keyword evidence="4 5" id="KW-0472">Membrane</keyword>
<dbReference type="Pfam" id="PF01694">
    <property type="entry name" value="Rhomboid"/>
    <property type="match status" value="1"/>
</dbReference>
<evidence type="ECO:0000256" key="4">
    <source>
        <dbReference type="ARBA" id="ARBA00023136"/>
    </source>
</evidence>
<dbReference type="Gene3D" id="1.20.1540.10">
    <property type="entry name" value="Rhomboid-like"/>
    <property type="match status" value="1"/>
</dbReference>
<keyword evidence="8" id="KW-1185">Reference proteome</keyword>
<dbReference type="PANTHER" id="PTHR43066:SF5">
    <property type="entry name" value="RHOMBOID-LIKE PROTEIN 11, CHLOROPLASTIC-RELATED"/>
    <property type="match status" value="1"/>
</dbReference>
<dbReference type="GO" id="GO:0016020">
    <property type="term" value="C:membrane"/>
    <property type="evidence" value="ECO:0007669"/>
    <property type="project" value="UniProtKB-SubCell"/>
</dbReference>
<dbReference type="Proteomes" id="UP000551616">
    <property type="component" value="Unassembled WGS sequence"/>
</dbReference>
<feature type="transmembrane region" description="Helical" evidence="5">
    <location>
        <begin position="187"/>
        <end position="210"/>
    </location>
</feature>
<evidence type="ECO:0000256" key="1">
    <source>
        <dbReference type="ARBA" id="ARBA00004141"/>
    </source>
</evidence>
<evidence type="ECO:0000256" key="2">
    <source>
        <dbReference type="ARBA" id="ARBA00022692"/>
    </source>
</evidence>
<feature type="transmembrane region" description="Helical" evidence="5">
    <location>
        <begin position="86"/>
        <end position="105"/>
    </location>
</feature>
<feature type="transmembrane region" description="Helical" evidence="5">
    <location>
        <begin position="12"/>
        <end position="31"/>
    </location>
</feature>
<evidence type="ECO:0000256" key="3">
    <source>
        <dbReference type="ARBA" id="ARBA00022989"/>
    </source>
</evidence>
<sequence length="415" mass="46702">MFIPHGTDAPIYHVPAVTITVILLNIAIFFAPPVVEHFQNPEPSGVRNRLPLLSWFVEGGYHGPEHYKLQFGDGIKPWQGITASFLHAHAMHLLGNMLFLFLFGFIVEGKIGWWKFLAIYIGIAFIRGILLQVLVMLFNPSLQAAALGASGVIFALMAIAIIWAPLNNIQVTHVGWRYRINHEVEEMDVPVYAMAGILIFLDLFFTYLIMKDSAEFVPYTPVLHTFGALLGAGVGVAMVKLKLVDCENYDIFSVWAGRHEKPRDEPTAEAVAKTETKLVQQGLQQIRQILDEGENPQLAYRAHVSMTQKYAAWHLPEREFLTIIKQLCDQQRDNDAVLAMEEYLKASRPKQNQVRLKLASLLTRSMRLPGQALSTLLPIRFESLSPREKTLYEKIATEAKALQASGVVDSVLDDW</sequence>
<dbReference type="PANTHER" id="PTHR43066">
    <property type="entry name" value="RHOMBOID-RELATED PROTEIN"/>
    <property type="match status" value="1"/>
</dbReference>
<dbReference type="SUPFAM" id="SSF144091">
    <property type="entry name" value="Rhomboid-like"/>
    <property type="match status" value="1"/>
</dbReference>
<keyword evidence="2 5" id="KW-0812">Transmembrane</keyword>
<evidence type="ECO:0000313" key="8">
    <source>
        <dbReference type="Proteomes" id="UP000551616"/>
    </source>
</evidence>
<dbReference type="EMBL" id="JABRWO010000005">
    <property type="protein sequence ID" value="MBA2114931.1"/>
    <property type="molecule type" value="Genomic_DNA"/>
</dbReference>
<dbReference type="AlphaFoldDB" id="A0A7V8V4Y8"/>
<proteinExistence type="predicted"/>
<evidence type="ECO:0000313" key="7">
    <source>
        <dbReference type="EMBL" id="MBA2114931.1"/>
    </source>
</evidence>
<dbReference type="GO" id="GO:0004252">
    <property type="term" value="F:serine-type endopeptidase activity"/>
    <property type="evidence" value="ECO:0007669"/>
    <property type="project" value="InterPro"/>
</dbReference>
<feature type="domain" description="Peptidase S54 rhomboid" evidence="6">
    <location>
        <begin position="77"/>
        <end position="238"/>
    </location>
</feature>
<feature type="transmembrane region" description="Helical" evidence="5">
    <location>
        <begin position="117"/>
        <end position="138"/>
    </location>
</feature>
<evidence type="ECO:0000256" key="5">
    <source>
        <dbReference type="SAM" id="Phobius"/>
    </source>
</evidence>
<dbReference type="InterPro" id="IPR035952">
    <property type="entry name" value="Rhomboid-like_sf"/>
</dbReference>
<gene>
    <name evidence="7" type="ORF">HOV93_21010</name>
</gene>